<evidence type="ECO:0008006" key="4">
    <source>
        <dbReference type="Google" id="ProtNLM"/>
    </source>
</evidence>
<name>A0A2M4D384_ANODA</name>
<accession>A0A2M4D384</accession>
<feature type="signal peptide" evidence="2">
    <location>
        <begin position="1"/>
        <end position="31"/>
    </location>
</feature>
<dbReference type="EMBL" id="GGFL01007821">
    <property type="protein sequence ID" value="MBW71999.1"/>
    <property type="molecule type" value="Transcribed_RNA"/>
</dbReference>
<sequence>MLMKSRMMMQRMMMLLVLLLLLLLVMVTTEARRNHRATIAPALVTSANTASENGNRWRRGPLPAGWTQPVLLAEYVAIGCCILVFAFARYQRERLVEGASSTGATDADATDATDAAATAAMDSPSFFAWLSH</sequence>
<keyword evidence="2" id="KW-0732">Signal</keyword>
<keyword evidence="1" id="KW-1133">Transmembrane helix</keyword>
<keyword evidence="1" id="KW-0812">Transmembrane</keyword>
<organism evidence="3">
    <name type="scientific">Anopheles darlingi</name>
    <name type="common">Mosquito</name>
    <dbReference type="NCBI Taxonomy" id="43151"/>
    <lineage>
        <taxon>Eukaryota</taxon>
        <taxon>Metazoa</taxon>
        <taxon>Ecdysozoa</taxon>
        <taxon>Arthropoda</taxon>
        <taxon>Hexapoda</taxon>
        <taxon>Insecta</taxon>
        <taxon>Pterygota</taxon>
        <taxon>Neoptera</taxon>
        <taxon>Endopterygota</taxon>
        <taxon>Diptera</taxon>
        <taxon>Nematocera</taxon>
        <taxon>Culicoidea</taxon>
        <taxon>Culicidae</taxon>
        <taxon>Anophelinae</taxon>
        <taxon>Anopheles</taxon>
    </lineage>
</organism>
<evidence type="ECO:0000256" key="2">
    <source>
        <dbReference type="SAM" id="SignalP"/>
    </source>
</evidence>
<protein>
    <recommendedName>
        <fullName evidence="4">Secreted protein</fullName>
    </recommendedName>
</protein>
<dbReference type="AlphaFoldDB" id="A0A2M4D384"/>
<reference evidence="3" key="1">
    <citation type="submission" date="2018-01" db="EMBL/GenBank/DDBJ databases">
        <title>An insight into the sialome of Amazonian anophelines.</title>
        <authorList>
            <person name="Ribeiro J.M."/>
            <person name="Scarpassa V."/>
            <person name="Calvo E."/>
        </authorList>
    </citation>
    <scope>NUCLEOTIDE SEQUENCE</scope>
</reference>
<evidence type="ECO:0000256" key="1">
    <source>
        <dbReference type="SAM" id="Phobius"/>
    </source>
</evidence>
<proteinExistence type="predicted"/>
<feature type="chain" id="PRO_5014676033" description="Secreted protein" evidence="2">
    <location>
        <begin position="32"/>
        <end position="132"/>
    </location>
</feature>
<feature type="transmembrane region" description="Helical" evidence="1">
    <location>
        <begin position="70"/>
        <end position="88"/>
    </location>
</feature>
<evidence type="ECO:0000313" key="3">
    <source>
        <dbReference type="EMBL" id="MBW71999.1"/>
    </source>
</evidence>
<keyword evidence="1" id="KW-0472">Membrane</keyword>